<dbReference type="EMBL" id="CAMXCT010000060">
    <property type="protein sequence ID" value="CAI3973234.1"/>
    <property type="molecule type" value="Genomic_DNA"/>
</dbReference>
<proteinExistence type="predicted"/>
<evidence type="ECO:0000313" key="2">
    <source>
        <dbReference type="EMBL" id="CAI3973234.1"/>
    </source>
</evidence>
<feature type="compositionally biased region" description="Basic and acidic residues" evidence="1">
    <location>
        <begin position="55"/>
        <end position="67"/>
    </location>
</feature>
<reference evidence="2" key="1">
    <citation type="submission" date="2022-10" db="EMBL/GenBank/DDBJ databases">
        <authorList>
            <person name="Chen Y."/>
            <person name="Dougan E. K."/>
            <person name="Chan C."/>
            <person name="Rhodes N."/>
            <person name="Thang M."/>
        </authorList>
    </citation>
    <scope>NUCLEOTIDE SEQUENCE</scope>
</reference>
<feature type="region of interest" description="Disordered" evidence="1">
    <location>
        <begin position="1"/>
        <end position="23"/>
    </location>
</feature>
<name>A0A9P1FDU7_9DINO</name>
<organism evidence="2">
    <name type="scientific">Cladocopium goreaui</name>
    <dbReference type="NCBI Taxonomy" id="2562237"/>
    <lineage>
        <taxon>Eukaryota</taxon>
        <taxon>Sar</taxon>
        <taxon>Alveolata</taxon>
        <taxon>Dinophyceae</taxon>
        <taxon>Suessiales</taxon>
        <taxon>Symbiodiniaceae</taxon>
        <taxon>Cladocopium</taxon>
    </lineage>
</organism>
<protein>
    <submittedName>
        <fullName evidence="2">Uncharacterized protein</fullName>
    </submittedName>
</protein>
<evidence type="ECO:0000313" key="4">
    <source>
        <dbReference type="Proteomes" id="UP001152797"/>
    </source>
</evidence>
<comment type="caution">
    <text evidence="2">The sequence shown here is derived from an EMBL/GenBank/DDBJ whole genome shotgun (WGS) entry which is preliminary data.</text>
</comment>
<evidence type="ECO:0000256" key="1">
    <source>
        <dbReference type="SAM" id="MobiDB-lite"/>
    </source>
</evidence>
<dbReference type="EMBL" id="CAMXCT030000060">
    <property type="protein sequence ID" value="CAL4760546.1"/>
    <property type="molecule type" value="Genomic_DNA"/>
</dbReference>
<keyword evidence="4" id="KW-1185">Reference proteome</keyword>
<sequence>MKRRAKSGIAETPPKKRLCGKASQREHLDQLHLKAQEILEVACAQQATASSTAEAKGRQDEVEKRSLDAAQQRHIRAQEQLTSAQSCLEQARRALEAAQREADAIVPHWGYLDMLLINLLYSQVLS</sequence>
<evidence type="ECO:0000313" key="3">
    <source>
        <dbReference type="EMBL" id="CAL1126609.1"/>
    </source>
</evidence>
<dbReference type="AlphaFoldDB" id="A0A9P1FDU7"/>
<feature type="region of interest" description="Disordered" evidence="1">
    <location>
        <begin position="49"/>
        <end position="71"/>
    </location>
</feature>
<reference evidence="3" key="2">
    <citation type="submission" date="2024-04" db="EMBL/GenBank/DDBJ databases">
        <authorList>
            <person name="Chen Y."/>
            <person name="Shah S."/>
            <person name="Dougan E. K."/>
            <person name="Thang M."/>
            <person name="Chan C."/>
        </authorList>
    </citation>
    <scope>NUCLEOTIDE SEQUENCE [LARGE SCALE GENOMIC DNA]</scope>
</reference>
<accession>A0A9P1FDU7</accession>
<gene>
    <name evidence="2" type="ORF">C1SCF055_LOCUS1755</name>
</gene>
<dbReference type="Proteomes" id="UP001152797">
    <property type="component" value="Unassembled WGS sequence"/>
</dbReference>
<dbReference type="EMBL" id="CAMXCT020000060">
    <property type="protein sequence ID" value="CAL1126609.1"/>
    <property type="molecule type" value="Genomic_DNA"/>
</dbReference>